<dbReference type="PANTHER" id="PTHR34980">
    <property type="entry name" value="INNER MEMBRANE PROTEIN-RELATED-RELATED"/>
    <property type="match status" value="1"/>
</dbReference>
<evidence type="ECO:0008006" key="4">
    <source>
        <dbReference type="Google" id="ProtNLM"/>
    </source>
</evidence>
<protein>
    <recommendedName>
        <fullName evidence="4">DUF805 domain-containing protein</fullName>
    </recommendedName>
</protein>
<feature type="transmembrane region" description="Helical" evidence="1">
    <location>
        <begin position="179"/>
        <end position="205"/>
    </location>
</feature>
<sequence length="308" mass="34076">MSWGSAIKEYVTRAFDFKGRSSRAAYWWVALTIGIIIIPLTFWVGFSTGAGGLDSARYNQIRIVSLIPGLIFLIPSFSLAVRRYRDAGLRAIYAYVIHGGSLVASLAFDALPFEMMRSYFALSFIAMILSLIEFVIVLRPSYDAEKVAADTGAVGPGHAFKLFWKQYVQFKGRSSRSAYWWMVMWQVVIELGLYGLSFGTVSVLLRNDPAGTGVLMGLLFTGMLLWVINLAMLIPSLSLAARRYRDAGVSPWWLLATRGGMLIFVVTMSTTTTQMGVYISAGIVVALFLIDLIIVLWPSHQQHSVAAA</sequence>
<reference evidence="2 3" key="1">
    <citation type="journal article" date="2015" name="Genome Announc.">
        <title>Expanding the biotechnology potential of lactobacilli through comparative genomics of 213 strains and associated genera.</title>
        <authorList>
            <person name="Sun Z."/>
            <person name="Harris H.M."/>
            <person name="McCann A."/>
            <person name="Guo C."/>
            <person name="Argimon S."/>
            <person name="Zhang W."/>
            <person name="Yang X."/>
            <person name="Jeffery I.B."/>
            <person name="Cooney J.C."/>
            <person name="Kagawa T.F."/>
            <person name="Liu W."/>
            <person name="Song Y."/>
            <person name="Salvetti E."/>
            <person name="Wrobel A."/>
            <person name="Rasinkangas P."/>
            <person name="Parkhill J."/>
            <person name="Rea M.C."/>
            <person name="O'Sullivan O."/>
            <person name="Ritari J."/>
            <person name="Douillard F.P."/>
            <person name="Paul Ross R."/>
            <person name="Yang R."/>
            <person name="Briner A.E."/>
            <person name="Felis G.E."/>
            <person name="de Vos W.M."/>
            <person name="Barrangou R."/>
            <person name="Klaenhammer T.R."/>
            <person name="Caufield P.W."/>
            <person name="Cui Y."/>
            <person name="Zhang H."/>
            <person name="O'Toole P.W."/>
        </authorList>
    </citation>
    <scope>NUCLEOTIDE SEQUENCE [LARGE SCALE GENOMIC DNA]</scope>
    <source>
        <strain evidence="2 3">DSM 24301</strain>
    </source>
</reference>
<keyword evidence="1" id="KW-0812">Transmembrane</keyword>
<dbReference type="GO" id="GO:0005886">
    <property type="term" value="C:plasma membrane"/>
    <property type="evidence" value="ECO:0007669"/>
    <property type="project" value="TreeGrafter"/>
</dbReference>
<organism evidence="2 3">
    <name type="scientific">Lacticaseibacillus saniviri JCM 17471 = DSM 24301</name>
    <dbReference type="NCBI Taxonomy" id="1293598"/>
    <lineage>
        <taxon>Bacteria</taxon>
        <taxon>Bacillati</taxon>
        <taxon>Bacillota</taxon>
        <taxon>Bacilli</taxon>
        <taxon>Lactobacillales</taxon>
        <taxon>Lactobacillaceae</taxon>
        <taxon>Lacticaseibacillus</taxon>
    </lineage>
</organism>
<keyword evidence="1" id="KW-1133">Transmembrane helix</keyword>
<dbReference type="AlphaFoldDB" id="A0A0R2MPE9"/>
<dbReference type="Proteomes" id="UP000050969">
    <property type="component" value="Unassembled WGS sequence"/>
</dbReference>
<evidence type="ECO:0000313" key="2">
    <source>
        <dbReference type="EMBL" id="KRO15528.1"/>
    </source>
</evidence>
<feature type="transmembrane region" description="Helical" evidence="1">
    <location>
        <begin position="277"/>
        <end position="297"/>
    </location>
</feature>
<dbReference type="Pfam" id="PF05656">
    <property type="entry name" value="DUF805"/>
    <property type="match status" value="2"/>
</dbReference>
<feature type="transmembrane region" description="Helical" evidence="1">
    <location>
        <begin position="252"/>
        <end position="271"/>
    </location>
</feature>
<dbReference type="PANTHER" id="PTHR34980:SF2">
    <property type="entry name" value="INNER MEMBRANE PROTEIN YHAH-RELATED"/>
    <property type="match status" value="1"/>
</dbReference>
<dbReference type="EMBL" id="JQCE01000064">
    <property type="protein sequence ID" value="KRO15528.1"/>
    <property type="molecule type" value="Genomic_DNA"/>
</dbReference>
<name>A0A0R2MPE9_9LACO</name>
<keyword evidence="3" id="KW-1185">Reference proteome</keyword>
<feature type="transmembrane region" description="Helical" evidence="1">
    <location>
        <begin position="25"/>
        <end position="46"/>
    </location>
</feature>
<comment type="caution">
    <text evidence="2">The sequence shown here is derived from an EMBL/GenBank/DDBJ whole genome shotgun (WGS) entry which is preliminary data.</text>
</comment>
<dbReference type="PATRIC" id="fig|1293598.4.peg.2400"/>
<feature type="transmembrane region" description="Helical" evidence="1">
    <location>
        <begin position="92"/>
        <end position="113"/>
    </location>
</feature>
<feature type="transmembrane region" description="Helical" evidence="1">
    <location>
        <begin position="119"/>
        <end position="138"/>
    </location>
</feature>
<gene>
    <name evidence="2" type="ORF">IV56_GL002297</name>
</gene>
<proteinExistence type="predicted"/>
<feature type="transmembrane region" description="Helical" evidence="1">
    <location>
        <begin position="217"/>
        <end position="240"/>
    </location>
</feature>
<dbReference type="InterPro" id="IPR008523">
    <property type="entry name" value="DUF805"/>
</dbReference>
<dbReference type="STRING" id="1293598.IV56_GL002297"/>
<accession>A0A0R2MPE9</accession>
<evidence type="ECO:0000313" key="3">
    <source>
        <dbReference type="Proteomes" id="UP000050969"/>
    </source>
</evidence>
<feature type="transmembrane region" description="Helical" evidence="1">
    <location>
        <begin position="61"/>
        <end position="80"/>
    </location>
</feature>
<evidence type="ECO:0000256" key="1">
    <source>
        <dbReference type="SAM" id="Phobius"/>
    </source>
</evidence>
<keyword evidence="1" id="KW-0472">Membrane</keyword>